<evidence type="ECO:0000313" key="1">
    <source>
        <dbReference type="EMBL" id="KAK4036609.1"/>
    </source>
</evidence>
<dbReference type="Proteomes" id="UP001234178">
    <property type="component" value="Unassembled WGS sequence"/>
</dbReference>
<evidence type="ECO:0000313" key="2">
    <source>
        <dbReference type="Proteomes" id="UP001234178"/>
    </source>
</evidence>
<protein>
    <submittedName>
        <fullName evidence="1">Uncharacterized protein</fullName>
    </submittedName>
</protein>
<comment type="caution">
    <text evidence="1">The sequence shown here is derived from an EMBL/GenBank/DDBJ whole genome shotgun (WGS) entry which is preliminary data.</text>
</comment>
<proteinExistence type="predicted"/>
<dbReference type="EMBL" id="JAOYFB010000040">
    <property type="protein sequence ID" value="KAK4036609.1"/>
    <property type="molecule type" value="Genomic_DNA"/>
</dbReference>
<name>A0ABR0B4H6_9CRUS</name>
<accession>A0ABR0B4H6</accession>
<sequence>MNWCRRGSNYGRARSDGCEAGRSAEISFDNRLRGNKIVGHVPRNSMNELRCGGGRPNTFVNRLGSFRCGVSGAFSFTHLDKTRRNTKREQIKTSGWCAIVRPSVARMLADDNSDYLPLPTGIRISFPDTEEGNKEAIYEALVGSLPSYHVKSRVDECLGKKSVKLNRGGTKYEYFWVWTQPKVGEPLGWSRNGAQGGKKRDV</sequence>
<gene>
    <name evidence="1" type="ORF">OUZ56_028655</name>
</gene>
<organism evidence="1 2">
    <name type="scientific">Daphnia magna</name>
    <dbReference type="NCBI Taxonomy" id="35525"/>
    <lineage>
        <taxon>Eukaryota</taxon>
        <taxon>Metazoa</taxon>
        <taxon>Ecdysozoa</taxon>
        <taxon>Arthropoda</taxon>
        <taxon>Crustacea</taxon>
        <taxon>Branchiopoda</taxon>
        <taxon>Diplostraca</taxon>
        <taxon>Cladocera</taxon>
        <taxon>Anomopoda</taxon>
        <taxon>Daphniidae</taxon>
        <taxon>Daphnia</taxon>
    </lineage>
</organism>
<keyword evidence="2" id="KW-1185">Reference proteome</keyword>
<reference evidence="1 2" key="1">
    <citation type="journal article" date="2023" name="Nucleic Acids Res.">
        <title>The hologenome of Daphnia magna reveals possible DNA methylation and microbiome-mediated evolution of the host genome.</title>
        <authorList>
            <person name="Chaturvedi A."/>
            <person name="Li X."/>
            <person name="Dhandapani V."/>
            <person name="Marshall H."/>
            <person name="Kissane S."/>
            <person name="Cuenca-Cambronero M."/>
            <person name="Asole G."/>
            <person name="Calvet F."/>
            <person name="Ruiz-Romero M."/>
            <person name="Marangio P."/>
            <person name="Guigo R."/>
            <person name="Rago D."/>
            <person name="Mirbahai L."/>
            <person name="Eastwood N."/>
            <person name="Colbourne J.K."/>
            <person name="Zhou J."/>
            <person name="Mallon E."/>
            <person name="Orsini L."/>
        </authorList>
    </citation>
    <scope>NUCLEOTIDE SEQUENCE [LARGE SCALE GENOMIC DNA]</scope>
    <source>
        <strain evidence="1">LRV0_1</strain>
    </source>
</reference>